<proteinExistence type="predicted"/>
<evidence type="ECO:0000313" key="1">
    <source>
        <dbReference type="EMBL" id="MBO1358581.1"/>
    </source>
</evidence>
<dbReference type="PANTHER" id="PTHR36152">
    <property type="entry name" value="CYTOPLASMIC PROTEIN-RELATED"/>
    <property type="match status" value="1"/>
</dbReference>
<evidence type="ECO:0000313" key="2">
    <source>
        <dbReference type="Proteomes" id="UP000664771"/>
    </source>
</evidence>
<name>A0ABS3LRR2_9PROT</name>
<gene>
    <name evidence="1" type="ORF">J2D73_02040</name>
</gene>
<sequence length="160" mass="17512">MGIYLNFNSVQGDVTEKEHTGWIEVLDAQWSTSRSIRSAVGASTNRESSSAYVSEFTITKYVDKSSHELTTSAMTGAAVTNVEVDFTRTNQEGELTFRKIVMTDVIISSLVNSGHNQDRPTETLSFNFTQIAVTDTTEDDAGTPVNNKTVTFDLGLSKVT</sequence>
<reference evidence="1 2" key="1">
    <citation type="submission" date="2021-03" db="EMBL/GenBank/DDBJ databases">
        <title>The complete genome sequence of Acetobacter sacchari TBRC 11175.</title>
        <authorList>
            <person name="Charoenyingcharoen P."/>
            <person name="Yukphan P."/>
        </authorList>
    </citation>
    <scope>NUCLEOTIDE SEQUENCE [LARGE SCALE GENOMIC DNA]</scope>
    <source>
        <strain evidence="1 2">TBRC 11175</strain>
    </source>
</reference>
<dbReference type="EMBL" id="JAFVMF010000002">
    <property type="protein sequence ID" value="MBO1358581.1"/>
    <property type="molecule type" value="Genomic_DNA"/>
</dbReference>
<dbReference type="Proteomes" id="UP000664771">
    <property type="component" value="Unassembled WGS sequence"/>
</dbReference>
<dbReference type="InterPro" id="IPR008514">
    <property type="entry name" value="T6SS_Hcp"/>
</dbReference>
<dbReference type="InterPro" id="IPR036624">
    <property type="entry name" value="Hcp1-lik_sf"/>
</dbReference>
<keyword evidence="2" id="KW-1185">Reference proteome</keyword>
<dbReference type="InterPro" id="IPR053165">
    <property type="entry name" value="HSI-I_assembly_Hcp1"/>
</dbReference>
<dbReference type="Gene3D" id="2.30.110.20">
    <property type="entry name" value="Hcp1-like"/>
    <property type="match status" value="1"/>
</dbReference>
<dbReference type="Pfam" id="PF05638">
    <property type="entry name" value="T6SS_HCP"/>
    <property type="match status" value="1"/>
</dbReference>
<organism evidence="1 2">
    <name type="scientific">Acetobacter sacchari</name>
    <dbReference type="NCBI Taxonomy" id="2661687"/>
    <lineage>
        <taxon>Bacteria</taxon>
        <taxon>Pseudomonadati</taxon>
        <taxon>Pseudomonadota</taxon>
        <taxon>Alphaproteobacteria</taxon>
        <taxon>Acetobacterales</taxon>
        <taxon>Acetobacteraceae</taxon>
        <taxon>Acetobacter</taxon>
    </lineage>
</organism>
<comment type="caution">
    <text evidence="1">The sequence shown here is derived from an EMBL/GenBank/DDBJ whole genome shotgun (WGS) entry which is preliminary data.</text>
</comment>
<dbReference type="SUPFAM" id="SSF141452">
    <property type="entry name" value="Hcp1-like"/>
    <property type="match status" value="1"/>
</dbReference>
<accession>A0ABS3LRR2</accession>
<protein>
    <submittedName>
        <fullName evidence="1">Type VI secretion system tube protein Hcp</fullName>
    </submittedName>
</protein>
<dbReference type="RefSeq" id="WP_207878923.1">
    <property type="nucleotide sequence ID" value="NZ_JAFVMF010000002.1"/>
</dbReference>
<dbReference type="PANTHER" id="PTHR36152:SF1">
    <property type="entry name" value="UBIQUITIN-LIKE DOMAIN-CONTAINING PROTEIN"/>
    <property type="match status" value="1"/>
</dbReference>